<dbReference type="Proteomes" id="UP000256964">
    <property type="component" value="Unassembled WGS sequence"/>
</dbReference>
<gene>
    <name evidence="2" type="ORF">OH76DRAFT_1407615</name>
</gene>
<protein>
    <recommendedName>
        <fullName evidence="4">Secreted protein</fullName>
    </recommendedName>
</protein>
<evidence type="ECO:0000313" key="3">
    <source>
        <dbReference type="Proteomes" id="UP000256964"/>
    </source>
</evidence>
<keyword evidence="3" id="KW-1185">Reference proteome</keyword>
<proteinExistence type="predicted"/>
<feature type="chain" id="PRO_5016886359" description="Secreted protein" evidence="1">
    <location>
        <begin position="19"/>
        <end position="84"/>
    </location>
</feature>
<evidence type="ECO:0000313" key="2">
    <source>
        <dbReference type="EMBL" id="RDX45831.1"/>
    </source>
</evidence>
<sequence length="84" mass="8904">MLSATTLVSTSTLAGLLSLALDRLRLFEDASKSNVRSGAAISTHHKAEPNSNLNECLPANALGRLVANQHMGHGSCVRESKAYQ</sequence>
<organism evidence="2 3">
    <name type="scientific">Lentinus brumalis</name>
    <dbReference type="NCBI Taxonomy" id="2498619"/>
    <lineage>
        <taxon>Eukaryota</taxon>
        <taxon>Fungi</taxon>
        <taxon>Dikarya</taxon>
        <taxon>Basidiomycota</taxon>
        <taxon>Agaricomycotina</taxon>
        <taxon>Agaricomycetes</taxon>
        <taxon>Polyporales</taxon>
        <taxon>Polyporaceae</taxon>
        <taxon>Lentinus</taxon>
    </lineage>
</organism>
<dbReference type="EMBL" id="KZ857433">
    <property type="protein sequence ID" value="RDX45831.1"/>
    <property type="molecule type" value="Genomic_DNA"/>
</dbReference>
<keyword evidence="1" id="KW-0732">Signal</keyword>
<evidence type="ECO:0000256" key="1">
    <source>
        <dbReference type="SAM" id="SignalP"/>
    </source>
</evidence>
<feature type="signal peptide" evidence="1">
    <location>
        <begin position="1"/>
        <end position="18"/>
    </location>
</feature>
<dbReference type="AlphaFoldDB" id="A0A371CZW3"/>
<name>A0A371CZW3_9APHY</name>
<reference evidence="2 3" key="1">
    <citation type="journal article" date="2018" name="Biotechnol. Biofuels">
        <title>Integrative visual omics of the white-rot fungus Polyporus brumalis exposes the biotechnological potential of its oxidative enzymes for delignifying raw plant biomass.</title>
        <authorList>
            <person name="Miyauchi S."/>
            <person name="Rancon A."/>
            <person name="Drula E."/>
            <person name="Hage H."/>
            <person name="Chaduli D."/>
            <person name="Favel A."/>
            <person name="Grisel S."/>
            <person name="Henrissat B."/>
            <person name="Herpoel-Gimbert I."/>
            <person name="Ruiz-Duenas F.J."/>
            <person name="Chevret D."/>
            <person name="Hainaut M."/>
            <person name="Lin J."/>
            <person name="Wang M."/>
            <person name="Pangilinan J."/>
            <person name="Lipzen A."/>
            <person name="Lesage-Meessen L."/>
            <person name="Navarro D."/>
            <person name="Riley R."/>
            <person name="Grigoriev I.V."/>
            <person name="Zhou S."/>
            <person name="Raouche S."/>
            <person name="Rosso M.N."/>
        </authorList>
    </citation>
    <scope>NUCLEOTIDE SEQUENCE [LARGE SCALE GENOMIC DNA]</scope>
    <source>
        <strain evidence="2 3">BRFM 1820</strain>
    </source>
</reference>
<accession>A0A371CZW3</accession>
<evidence type="ECO:0008006" key="4">
    <source>
        <dbReference type="Google" id="ProtNLM"/>
    </source>
</evidence>